<dbReference type="InterPro" id="IPR034213">
    <property type="entry name" value="S8_Vpr-like"/>
</dbReference>
<keyword evidence="6 8" id="KW-0378">Hydrolase</keyword>
<dbReference type="CDD" id="cd07474">
    <property type="entry name" value="Peptidases_S8_subtilisin_Vpr-like"/>
    <property type="match status" value="1"/>
</dbReference>
<dbReference type="InterPro" id="IPR023827">
    <property type="entry name" value="Peptidase_S8_Asp-AS"/>
</dbReference>
<evidence type="ECO:0000256" key="4">
    <source>
        <dbReference type="ARBA" id="ARBA00022670"/>
    </source>
</evidence>
<evidence type="ECO:0000256" key="2">
    <source>
        <dbReference type="ARBA" id="ARBA00022512"/>
    </source>
</evidence>
<dbReference type="Gene3D" id="2.60.40.4070">
    <property type="match status" value="1"/>
</dbReference>
<dbReference type="EC" id="3.4.21.-" evidence="14"/>
<dbReference type="InterPro" id="IPR022398">
    <property type="entry name" value="Peptidase_S8_His-AS"/>
</dbReference>
<dbReference type="Pfam" id="PF00082">
    <property type="entry name" value="Peptidase_S8"/>
    <property type="match status" value="1"/>
</dbReference>
<feature type="active site" description="Charge relay system" evidence="8">
    <location>
        <position position="176"/>
    </location>
</feature>
<comment type="similarity">
    <text evidence="1 8 9">Belongs to the peptidase S8 family.</text>
</comment>
<evidence type="ECO:0000256" key="3">
    <source>
        <dbReference type="ARBA" id="ARBA00022525"/>
    </source>
</evidence>
<keyword evidence="7 8" id="KW-0720">Serine protease</keyword>
<dbReference type="Gene3D" id="3.40.50.200">
    <property type="entry name" value="Peptidase S8/S53 domain"/>
    <property type="match status" value="1"/>
</dbReference>
<evidence type="ECO:0000256" key="5">
    <source>
        <dbReference type="ARBA" id="ARBA00022729"/>
    </source>
</evidence>
<keyword evidence="15" id="KW-1185">Reference proteome</keyword>
<organism evidence="14 15">
    <name type="scientific">Desmospora profundinema</name>
    <dbReference type="NCBI Taxonomy" id="1571184"/>
    <lineage>
        <taxon>Bacteria</taxon>
        <taxon>Bacillati</taxon>
        <taxon>Bacillota</taxon>
        <taxon>Bacilli</taxon>
        <taxon>Bacillales</taxon>
        <taxon>Thermoactinomycetaceae</taxon>
        <taxon>Desmospora</taxon>
    </lineage>
</organism>
<evidence type="ECO:0000313" key="15">
    <source>
        <dbReference type="Proteomes" id="UP001185012"/>
    </source>
</evidence>
<dbReference type="RefSeq" id="WP_309864733.1">
    <property type="nucleotide sequence ID" value="NZ_JAVDQG010000003.1"/>
</dbReference>
<name>A0ABU1IPN4_9BACL</name>
<dbReference type="EMBL" id="JAVDQG010000003">
    <property type="protein sequence ID" value="MDR6225715.1"/>
    <property type="molecule type" value="Genomic_DNA"/>
</dbReference>
<reference evidence="14 15" key="1">
    <citation type="submission" date="2023-07" db="EMBL/GenBank/DDBJ databases">
        <title>Genomic Encyclopedia of Type Strains, Phase IV (KMG-IV): sequencing the most valuable type-strain genomes for metagenomic binning, comparative biology and taxonomic classification.</title>
        <authorList>
            <person name="Goeker M."/>
        </authorList>
    </citation>
    <scope>NUCLEOTIDE SEQUENCE [LARGE SCALE GENOMIC DNA]</scope>
    <source>
        <strain evidence="14 15">DSM 45903</strain>
    </source>
</reference>
<evidence type="ECO:0000313" key="14">
    <source>
        <dbReference type="EMBL" id="MDR6225715.1"/>
    </source>
</evidence>
<dbReference type="SUPFAM" id="SSF52743">
    <property type="entry name" value="Subtilisin-like"/>
    <property type="match status" value="1"/>
</dbReference>
<keyword evidence="2" id="KW-0134">Cell wall</keyword>
<feature type="active site" description="Charge relay system" evidence="8">
    <location>
        <position position="209"/>
    </location>
</feature>
<feature type="signal peptide" evidence="10">
    <location>
        <begin position="1"/>
        <end position="28"/>
    </location>
</feature>
<dbReference type="InterPro" id="IPR003137">
    <property type="entry name" value="PA_domain"/>
</dbReference>
<dbReference type="InterPro" id="IPR025965">
    <property type="entry name" value="FlgD/Vpr_Ig-like"/>
</dbReference>
<accession>A0ABU1IPN4</accession>
<feature type="domain" description="Peptidase S8/S53" evidence="11">
    <location>
        <begin position="167"/>
        <end position="565"/>
    </location>
</feature>
<keyword evidence="4 8" id="KW-0645">Protease</keyword>
<dbReference type="InterPro" id="IPR036852">
    <property type="entry name" value="Peptidase_S8/S53_dom_sf"/>
</dbReference>
<dbReference type="InterPro" id="IPR050131">
    <property type="entry name" value="Peptidase_S8_subtilisin-like"/>
</dbReference>
<evidence type="ECO:0000259" key="13">
    <source>
        <dbReference type="Pfam" id="PF13860"/>
    </source>
</evidence>
<dbReference type="PANTHER" id="PTHR43806:SF65">
    <property type="entry name" value="SERINE PROTEASE APRX"/>
    <property type="match status" value="1"/>
</dbReference>
<dbReference type="Pfam" id="PF13860">
    <property type="entry name" value="FlgD_ig"/>
    <property type="match status" value="1"/>
</dbReference>
<dbReference type="PROSITE" id="PS51892">
    <property type="entry name" value="SUBTILASE"/>
    <property type="match status" value="1"/>
</dbReference>
<dbReference type="GO" id="GO:0008233">
    <property type="term" value="F:peptidase activity"/>
    <property type="evidence" value="ECO:0007669"/>
    <property type="project" value="UniProtKB-KW"/>
</dbReference>
<evidence type="ECO:0000256" key="7">
    <source>
        <dbReference type="ARBA" id="ARBA00022825"/>
    </source>
</evidence>
<dbReference type="PROSITE" id="PS00137">
    <property type="entry name" value="SUBTILASE_HIS"/>
    <property type="match status" value="1"/>
</dbReference>
<dbReference type="Gene3D" id="3.50.30.30">
    <property type="match status" value="1"/>
</dbReference>
<dbReference type="SUPFAM" id="SSF52025">
    <property type="entry name" value="PA domain"/>
    <property type="match status" value="1"/>
</dbReference>
<evidence type="ECO:0000259" key="12">
    <source>
        <dbReference type="Pfam" id="PF02225"/>
    </source>
</evidence>
<dbReference type="PROSITE" id="PS00138">
    <property type="entry name" value="SUBTILASE_SER"/>
    <property type="match status" value="1"/>
</dbReference>
<feature type="domain" description="FlgD/Vpr Ig-like" evidence="13">
    <location>
        <begin position="712"/>
        <end position="776"/>
    </location>
</feature>
<feature type="chain" id="PRO_5046550001" evidence="10">
    <location>
        <begin position="29"/>
        <end position="882"/>
    </location>
</feature>
<dbReference type="InterPro" id="IPR023828">
    <property type="entry name" value="Peptidase_S8_Ser-AS"/>
</dbReference>
<gene>
    <name evidence="14" type="ORF">JOE21_001713</name>
</gene>
<protein>
    <submittedName>
        <fullName evidence="14">Minor extracellular serine protease Vpr</fullName>
        <ecNumber evidence="14">3.4.21.-</ecNumber>
    </submittedName>
</protein>
<feature type="active site" description="Charge relay system" evidence="8">
    <location>
        <position position="513"/>
    </location>
</feature>
<proteinExistence type="inferred from homology"/>
<comment type="caution">
    <text evidence="14">The sequence shown here is derived from an EMBL/GenBank/DDBJ whole genome shotgun (WGS) entry which is preliminary data.</text>
</comment>
<dbReference type="PANTHER" id="PTHR43806">
    <property type="entry name" value="PEPTIDASE S8"/>
    <property type="match status" value="1"/>
</dbReference>
<evidence type="ECO:0000256" key="1">
    <source>
        <dbReference type="ARBA" id="ARBA00011073"/>
    </source>
</evidence>
<feature type="domain" description="PA" evidence="12">
    <location>
        <begin position="356"/>
        <end position="445"/>
    </location>
</feature>
<keyword evidence="3" id="KW-0964">Secreted</keyword>
<dbReference type="PROSITE" id="PS00136">
    <property type="entry name" value="SUBTILASE_ASP"/>
    <property type="match status" value="1"/>
</dbReference>
<dbReference type="InterPro" id="IPR046450">
    <property type="entry name" value="PA_dom_sf"/>
</dbReference>
<sequence>MRKFVALITGLALVFSSLGVMIPLEAHAKPPGEIQEKKISPEISATKGKHVSVIVEMKTAPVAVFDDKSVTVKNEHRDGIEKKQKELADEIKKISPDIQVGEAYDTVFSGMEVTVDGADLKKLADLPDVKHIYPVRTYQTTMKGSAPLIGAPDAWKEKDSRGQSVTGKGMKVAVIDTGVDATHPDLKKNVIGGYDFVDKDETPQDGDGHGTHVAGTIAANGKIKGVAPEASILAYRVLDDNGMGDTADILAAVDQAVKDGADVMNLSLGMDVNVPDEPLSWALERAVKNGVVAVVANGNAGPRRWTAGSPAASSHVISVGASTKKDPVPVVQAVGDSKKVELNEISFSPEIPLKGTYPIVDAGTGKTGELKNAKGKVALVKRTGNDVNRLAKRAKKAGAAAVMVYNDKGGDWFADILMPGMDHEGKLDNSMFAPIGTLSNKHGLHLKKQMETGKTHVRFRSVKREKMTDFSSRGPAAGNWEIKPDIVAPGHNIVSTVPKKAHKSGYDSMSGTSMAAPHVAGAAALVLQKNPEWTPQEVKAALSNTAVTLIDTEQKPYPKALQGAGRIDLMKALHTKNLALPSSLSFGLLKPDTGVQQSEKSLQVKNLDSRKKTYRTRLTLDKRNKGFTVDVPTAVTIQPHETASIPVTLNIDTRLSRGEYTGTLYLKDGSDEIKVPFQVLIDPKGYPLINNLSTSEFYISPNGDGRLDTIVLSYYLPVSPDELTITLHRDIEKKATHTIYRAKQPEEGAVDWVWDGKDIRGNTVKDGEYSIQATAKFLGRKGEDISFVIVDSTPPKIQVDKPAGQPRLSGKVKEANLERMHWRIEGETGWKRIRFEHEKDDTWKFRKLFKKDELKKGKNQVTIRAIDAAGNISTKKVTVTIP</sequence>
<keyword evidence="5 10" id="KW-0732">Signal</keyword>
<dbReference type="InterPro" id="IPR015500">
    <property type="entry name" value="Peptidase_S8_subtilisin-rel"/>
</dbReference>
<evidence type="ECO:0000256" key="9">
    <source>
        <dbReference type="RuleBase" id="RU003355"/>
    </source>
</evidence>
<dbReference type="InterPro" id="IPR000209">
    <property type="entry name" value="Peptidase_S8/S53_dom"/>
</dbReference>
<evidence type="ECO:0000256" key="8">
    <source>
        <dbReference type="PROSITE-ProRule" id="PRU01240"/>
    </source>
</evidence>
<evidence type="ECO:0000259" key="11">
    <source>
        <dbReference type="Pfam" id="PF00082"/>
    </source>
</evidence>
<dbReference type="Pfam" id="PF02225">
    <property type="entry name" value="PA"/>
    <property type="match status" value="1"/>
</dbReference>
<evidence type="ECO:0000256" key="10">
    <source>
        <dbReference type="SAM" id="SignalP"/>
    </source>
</evidence>
<dbReference type="PRINTS" id="PR00723">
    <property type="entry name" value="SUBTILISIN"/>
</dbReference>
<evidence type="ECO:0000256" key="6">
    <source>
        <dbReference type="ARBA" id="ARBA00022801"/>
    </source>
</evidence>
<dbReference type="GO" id="GO:0006508">
    <property type="term" value="P:proteolysis"/>
    <property type="evidence" value="ECO:0007669"/>
    <property type="project" value="UniProtKB-KW"/>
</dbReference>
<dbReference type="Proteomes" id="UP001185012">
    <property type="component" value="Unassembled WGS sequence"/>
</dbReference>